<proteinExistence type="predicted"/>
<dbReference type="EMBL" id="JAFMOF010000001">
    <property type="protein sequence ID" value="MBO0652881.1"/>
    <property type="molecule type" value="Genomic_DNA"/>
</dbReference>
<dbReference type="AlphaFoldDB" id="A0A939FLG5"/>
<evidence type="ECO:0000313" key="2">
    <source>
        <dbReference type="EMBL" id="MBO0652881.1"/>
    </source>
</evidence>
<name>A0A939FLG5_9ACTN</name>
<sequence length="130" mass="12493">MKQASLKAFGAAVLGAAFAVAAAGTASAGTLEAVTTTTTGAAKGLPVAQLAPLSPVGGPLLVAGDHLIRSGTLEQTARASDIALAPHLPLDKLTGAHTDNKGNAGLLGALPTKSIAPNGISLPGLGTPNS</sequence>
<feature type="chain" id="PRO_5037252182" description="ATP-binding protein" evidence="1">
    <location>
        <begin position="29"/>
        <end position="130"/>
    </location>
</feature>
<gene>
    <name evidence="2" type="ORF">J1792_08790</name>
</gene>
<evidence type="ECO:0000313" key="3">
    <source>
        <dbReference type="Proteomes" id="UP000664781"/>
    </source>
</evidence>
<dbReference type="RefSeq" id="WP_179198994.1">
    <property type="nucleotide sequence ID" value="NZ_JAFMOF010000001.1"/>
</dbReference>
<comment type="caution">
    <text evidence="2">The sequence shown here is derived from an EMBL/GenBank/DDBJ whole genome shotgun (WGS) entry which is preliminary data.</text>
</comment>
<protein>
    <recommendedName>
        <fullName evidence="4">ATP-binding protein</fullName>
    </recommendedName>
</protein>
<accession>A0A939FLG5</accession>
<keyword evidence="1" id="KW-0732">Signal</keyword>
<dbReference type="Proteomes" id="UP000664781">
    <property type="component" value="Unassembled WGS sequence"/>
</dbReference>
<keyword evidence="3" id="KW-1185">Reference proteome</keyword>
<feature type="signal peptide" evidence="1">
    <location>
        <begin position="1"/>
        <end position="28"/>
    </location>
</feature>
<evidence type="ECO:0000256" key="1">
    <source>
        <dbReference type="SAM" id="SignalP"/>
    </source>
</evidence>
<reference evidence="2" key="1">
    <citation type="submission" date="2021-03" db="EMBL/GenBank/DDBJ databases">
        <title>Streptomyces strains.</title>
        <authorList>
            <person name="Lund M.B."/>
            <person name="Toerring T."/>
        </authorList>
    </citation>
    <scope>NUCLEOTIDE SEQUENCE</scope>
    <source>
        <strain evidence="2">JCM 4242</strain>
    </source>
</reference>
<evidence type="ECO:0008006" key="4">
    <source>
        <dbReference type="Google" id="ProtNLM"/>
    </source>
</evidence>
<organism evidence="2 3">
    <name type="scientific">Streptomyces triculaminicus</name>
    <dbReference type="NCBI Taxonomy" id="2816232"/>
    <lineage>
        <taxon>Bacteria</taxon>
        <taxon>Bacillati</taxon>
        <taxon>Actinomycetota</taxon>
        <taxon>Actinomycetes</taxon>
        <taxon>Kitasatosporales</taxon>
        <taxon>Streptomycetaceae</taxon>
        <taxon>Streptomyces</taxon>
    </lineage>
</organism>